<evidence type="ECO:0000256" key="11">
    <source>
        <dbReference type="ARBA" id="ARBA00023002"/>
    </source>
</evidence>
<name>A8Q7U0_MALGO</name>
<dbReference type="SUPFAM" id="SSF54373">
    <property type="entry name" value="FAD-linked reductases, C-terminal domain"/>
    <property type="match status" value="1"/>
</dbReference>
<comment type="cofactor">
    <cofactor evidence="1">
        <name>FAD</name>
        <dbReference type="ChEBI" id="CHEBI:57692"/>
    </cofactor>
</comment>
<protein>
    <recommendedName>
        <fullName evidence="4">glycerol-3-phosphate dehydrogenase</fullName>
        <ecNumber evidence="4">1.1.5.3</ecNumber>
    </recommendedName>
</protein>
<evidence type="ECO:0000256" key="4">
    <source>
        <dbReference type="ARBA" id="ARBA00013029"/>
    </source>
</evidence>
<evidence type="ECO:0000256" key="2">
    <source>
        <dbReference type="ARBA" id="ARBA00004173"/>
    </source>
</evidence>
<dbReference type="Gene3D" id="3.50.50.60">
    <property type="entry name" value="FAD/NAD(P)-binding domain"/>
    <property type="match status" value="1"/>
</dbReference>
<dbReference type="InterPro" id="IPR036188">
    <property type="entry name" value="FAD/NAD-bd_sf"/>
</dbReference>
<dbReference type="Pfam" id="PF16901">
    <property type="entry name" value="DAO_C"/>
    <property type="match status" value="1"/>
</dbReference>
<evidence type="ECO:0000256" key="6">
    <source>
        <dbReference type="ARBA" id="ARBA00022723"/>
    </source>
</evidence>
<accession>A8Q7U0</accession>
<dbReference type="KEGG" id="mgl:MGL_3120"/>
<keyword evidence="7" id="KW-0677">Repeat</keyword>
<feature type="domain" description="Alpha-glycerophosphate oxidase C-terminal" evidence="14">
    <location>
        <begin position="530"/>
        <end position="657"/>
    </location>
</feature>
<dbReference type="EMBL" id="AAYY01000011">
    <property type="protein sequence ID" value="EDP42362.1"/>
    <property type="molecule type" value="Genomic_DNA"/>
</dbReference>
<dbReference type="PANTHER" id="PTHR11985:SF15">
    <property type="entry name" value="GLYCEROL-3-PHOSPHATE DEHYDROGENASE, MITOCHONDRIAL"/>
    <property type="match status" value="1"/>
</dbReference>
<proteinExistence type="inferred from homology"/>
<dbReference type="RefSeq" id="XP_001729576.1">
    <property type="nucleotide sequence ID" value="XM_001729524.1"/>
</dbReference>
<dbReference type="GO" id="GO:0005739">
    <property type="term" value="C:mitochondrion"/>
    <property type="evidence" value="ECO:0007669"/>
    <property type="project" value="UniProtKB-SubCell"/>
</dbReference>
<dbReference type="GO" id="GO:0004368">
    <property type="term" value="F:glycerol-3-phosphate dehydrogenase (quinone) activity"/>
    <property type="evidence" value="ECO:0007669"/>
    <property type="project" value="UniProtKB-EC"/>
</dbReference>
<evidence type="ECO:0000256" key="3">
    <source>
        <dbReference type="ARBA" id="ARBA00007330"/>
    </source>
</evidence>
<evidence type="ECO:0000259" key="13">
    <source>
        <dbReference type="Pfam" id="PF01266"/>
    </source>
</evidence>
<dbReference type="InterPro" id="IPR006076">
    <property type="entry name" value="FAD-dep_OxRdtase"/>
</dbReference>
<keyword evidence="8" id="KW-0274">FAD</keyword>
<keyword evidence="5" id="KW-0285">Flavoprotein</keyword>
<dbReference type="STRING" id="425265.A8Q7U0"/>
<keyword evidence="12" id="KW-0496">Mitochondrion</keyword>
<comment type="similarity">
    <text evidence="3">Belongs to the FAD-dependent glycerol-3-phosphate dehydrogenase family.</text>
</comment>
<dbReference type="PRINTS" id="PR01001">
    <property type="entry name" value="FADG3PDH"/>
</dbReference>
<dbReference type="Pfam" id="PF01266">
    <property type="entry name" value="DAO"/>
    <property type="match status" value="1"/>
</dbReference>
<dbReference type="InterPro" id="IPR038299">
    <property type="entry name" value="DAO_C_sf"/>
</dbReference>
<dbReference type="GO" id="GO:0046872">
    <property type="term" value="F:metal ion binding"/>
    <property type="evidence" value="ECO:0007669"/>
    <property type="project" value="UniProtKB-KW"/>
</dbReference>
<dbReference type="EC" id="1.1.5.3" evidence="4"/>
<feature type="domain" description="FAD dependent oxidoreductase" evidence="13">
    <location>
        <begin position="137"/>
        <end position="508"/>
    </location>
</feature>
<dbReference type="InterPro" id="IPR000447">
    <property type="entry name" value="G3P_DH_FAD-dep"/>
</dbReference>
<organism evidence="15 16">
    <name type="scientific">Malassezia globosa (strain ATCC MYA-4612 / CBS 7966)</name>
    <name type="common">Dandruff-associated fungus</name>
    <dbReference type="NCBI Taxonomy" id="425265"/>
    <lineage>
        <taxon>Eukaryota</taxon>
        <taxon>Fungi</taxon>
        <taxon>Dikarya</taxon>
        <taxon>Basidiomycota</taxon>
        <taxon>Ustilaginomycotina</taxon>
        <taxon>Malasseziomycetes</taxon>
        <taxon>Malasseziales</taxon>
        <taxon>Malasseziaceae</taxon>
        <taxon>Malassezia</taxon>
    </lineage>
</organism>
<dbReference type="GeneID" id="5853882"/>
<evidence type="ECO:0000256" key="7">
    <source>
        <dbReference type="ARBA" id="ARBA00022737"/>
    </source>
</evidence>
<dbReference type="PANTHER" id="PTHR11985">
    <property type="entry name" value="GLYCEROL-3-PHOSPHATE DEHYDROGENASE"/>
    <property type="match status" value="1"/>
</dbReference>
<dbReference type="Gene3D" id="3.30.9.10">
    <property type="entry name" value="D-Amino Acid Oxidase, subunit A, domain 2"/>
    <property type="match status" value="1"/>
</dbReference>
<dbReference type="Proteomes" id="UP000008837">
    <property type="component" value="Unassembled WGS sequence"/>
</dbReference>
<dbReference type="OMA" id="PHIVKPM"/>
<keyword evidence="11" id="KW-0560">Oxidoreductase</keyword>
<evidence type="ECO:0000259" key="14">
    <source>
        <dbReference type="Pfam" id="PF16901"/>
    </source>
</evidence>
<evidence type="ECO:0000256" key="12">
    <source>
        <dbReference type="ARBA" id="ARBA00023128"/>
    </source>
</evidence>
<evidence type="ECO:0000256" key="1">
    <source>
        <dbReference type="ARBA" id="ARBA00001974"/>
    </source>
</evidence>
<dbReference type="AlphaFoldDB" id="A8Q7U0"/>
<dbReference type="SUPFAM" id="SSF51905">
    <property type="entry name" value="FAD/NAD(P)-binding domain"/>
    <property type="match status" value="1"/>
</dbReference>
<evidence type="ECO:0000313" key="15">
    <source>
        <dbReference type="EMBL" id="EDP42362.1"/>
    </source>
</evidence>
<gene>
    <name evidence="15" type="ORF">MGL_3120</name>
</gene>
<evidence type="ECO:0000256" key="10">
    <source>
        <dbReference type="ARBA" id="ARBA00022946"/>
    </source>
</evidence>
<dbReference type="Gene3D" id="1.10.8.870">
    <property type="entry name" value="Alpha-glycerophosphate oxidase, cap domain"/>
    <property type="match status" value="1"/>
</dbReference>
<evidence type="ECO:0000256" key="9">
    <source>
        <dbReference type="ARBA" id="ARBA00022837"/>
    </source>
</evidence>
<dbReference type="InParanoid" id="A8Q7U0"/>
<dbReference type="OrthoDB" id="264015at2759"/>
<sequence>MIRSSVWRFSQKASSAAASAATGASAKGAQRKRAAVLITAAAVGAGSVFALTRRPNDWDEYALPHDVSPQQFWSPPTRSQMIEALKQSSSRILRADGSLEQAKSLLMPSHEAVGHSPIPEVEHAYADVPEHDDDGFDLLIVGGGATGAGVVLDAATRGLKVALVERDDYGAGTSSKSTKLVHGGVRYLEKAVKQLDFEQYKMVKEALNERRNFLHIAPYLCSSLPILIPAYSWWLIPYYYAGTFLYDLIAGSQNMGRSYMVGRNKALEAFPMLRAHNLAGGVVYFDGQQDDTRMNIALVLTAIQHGAVAANHTEVVALNKTPAGGDDKPGRIIGARLRDMLTGEEFDVKAKGVVNATGPFCDALRKMDDPTSADIVSPSSGVHVTFPGYFSPRGMGLLDPATSDGRVIFFLPWQGATIAGTTDVAAKVEPHPLPGEKEIDWILDEVRNYLNADVSVKRTDVLSAWSGLRPLVKDPAARDTQSLVRNHMINVSKSGLLTISGGKWTTYREMAEQTVDKAIEAFDLKPLHNCLTKQVRLIGSHSWSRTMYVRLLQEFGLDTDVALHLSNSYGDRAWSVCSVAKPTGDRYPLHGIRLDPQLPYIEAEVRYATRAEFAVKVADFIARRSRMAFLNTEATIEALPRIVDIMGEELDWSETRKQTEFREGILFLASMGLDLLRVNDLANVSLIEARRWKDTSSPRQLSPALSASPMQSAA</sequence>
<evidence type="ECO:0000256" key="5">
    <source>
        <dbReference type="ARBA" id="ARBA00022630"/>
    </source>
</evidence>
<comment type="caution">
    <text evidence="15">The sequence shown here is derived from an EMBL/GenBank/DDBJ whole genome shotgun (WGS) entry which is preliminary data.</text>
</comment>
<keyword evidence="9" id="KW-0106">Calcium</keyword>
<dbReference type="InterPro" id="IPR031656">
    <property type="entry name" value="DAO_C"/>
</dbReference>
<keyword evidence="16" id="KW-1185">Reference proteome</keyword>
<keyword evidence="6" id="KW-0479">Metal-binding</keyword>
<comment type="subcellular location">
    <subcellularLocation>
        <location evidence="2">Mitochondrion</location>
    </subcellularLocation>
</comment>
<keyword evidence="10" id="KW-0809">Transit peptide</keyword>
<evidence type="ECO:0000256" key="8">
    <source>
        <dbReference type="ARBA" id="ARBA00022827"/>
    </source>
</evidence>
<dbReference type="VEuPathDB" id="FungiDB:MGL_3120"/>
<dbReference type="PROSITE" id="PS00978">
    <property type="entry name" value="FAD_G3PDH_2"/>
    <property type="match status" value="1"/>
</dbReference>
<evidence type="ECO:0000313" key="16">
    <source>
        <dbReference type="Proteomes" id="UP000008837"/>
    </source>
</evidence>
<dbReference type="FunFam" id="1.10.8.870:FF:000001">
    <property type="entry name" value="Glycerol-3-phosphate dehydrogenase"/>
    <property type="match status" value="1"/>
</dbReference>
<dbReference type="FunCoup" id="A8Q7U0">
    <property type="interactions" value="238"/>
</dbReference>
<reference evidence="15 16" key="1">
    <citation type="journal article" date="2007" name="Proc. Natl. Acad. Sci. U.S.A.">
        <title>Dandruff-associated Malassezia genomes reveal convergent and divergent virulence traits shared with plant and human fungal pathogens.</title>
        <authorList>
            <person name="Xu J."/>
            <person name="Saunders C.W."/>
            <person name="Hu P."/>
            <person name="Grant R.A."/>
            <person name="Boekhout T."/>
            <person name="Kuramae E.E."/>
            <person name="Kronstad J.W."/>
            <person name="Deangelis Y.M."/>
            <person name="Reeder N.L."/>
            <person name="Johnstone K.R."/>
            <person name="Leland M."/>
            <person name="Fieno A.M."/>
            <person name="Begley W.M."/>
            <person name="Sun Y."/>
            <person name="Lacey M.P."/>
            <person name="Chaudhary T."/>
            <person name="Keough T."/>
            <person name="Chu L."/>
            <person name="Sears R."/>
            <person name="Yuan B."/>
            <person name="Dawson T.L.Jr."/>
        </authorList>
    </citation>
    <scope>NUCLEOTIDE SEQUENCE [LARGE SCALE GENOMIC DNA]</scope>
    <source>
        <strain evidence="16">ATCC MYA-4612 / CBS 7966</strain>
    </source>
</reference>
<dbReference type="GO" id="GO:0006072">
    <property type="term" value="P:glycerol-3-phosphate metabolic process"/>
    <property type="evidence" value="ECO:0007669"/>
    <property type="project" value="InterPro"/>
</dbReference>